<evidence type="ECO:0000313" key="4">
    <source>
        <dbReference type="EMBL" id="PAS91674.1"/>
    </source>
</evidence>
<dbReference type="SUPFAM" id="SSF46785">
    <property type="entry name" value="Winged helix' DNA-binding domain"/>
    <property type="match status" value="1"/>
</dbReference>
<accession>A0A272ENH9</accession>
<dbReference type="AlphaFoldDB" id="A0A272ENH9"/>
<evidence type="ECO:0000259" key="2">
    <source>
        <dbReference type="PROSITE" id="PS50995"/>
    </source>
</evidence>
<feature type="domain" description="HTH marR-type" evidence="2">
    <location>
        <begin position="1"/>
        <end position="138"/>
    </location>
</feature>
<dbReference type="SMART" id="SM00347">
    <property type="entry name" value="HTH_MARR"/>
    <property type="match status" value="1"/>
</dbReference>
<dbReference type="Proteomes" id="UP000216107">
    <property type="component" value="Unassembled WGS sequence"/>
</dbReference>
<keyword evidence="6" id="KW-1185">Reference proteome</keyword>
<dbReference type="InterPro" id="IPR000835">
    <property type="entry name" value="HTH_MarR-typ"/>
</dbReference>
<dbReference type="InterPro" id="IPR039422">
    <property type="entry name" value="MarR/SlyA-like"/>
</dbReference>
<dbReference type="GO" id="GO:0006950">
    <property type="term" value="P:response to stress"/>
    <property type="evidence" value="ECO:0007669"/>
    <property type="project" value="TreeGrafter"/>
</dbReference>
<evidence type="ECO:0000256" key="1">
    <source>
        <dbReference type="SAM" id="MobiDB-lite"/>
    </source>
</evidence>
<comment type="caution">
    <text evidence="4">The sequence shown here is derived from an EMBL/GenBank/DDBJ whole genome shotgun (WGS) entry which is preliminary data.</text>
</comment>
<dbReference type="EMBL" id="MDUX01000002">
    <property type="protein sequence ID" value="KAF7600704.1"/>
    <property type="molecule type" value="Genomic_DNA"/>
</dbReference>
<dbReference type="Pfam" id="PF12802">
    <property type="entry name" value="MarR_2"/>
    <property type="match status" value="1"/>
</dbReference>
<dbReference type="GO" id="GO:0003700">
    <property type="term" value="F:DNA-binding transcription factor activity"/>
    <property type="evidence" value="ECO:0007669"/>
    <property type="project" value="InterPro"/>
</dbReference>
<dbReference type="InterPro" id="IPR036390">
    <property type="entry name" value="WH_DNA-bd_sf"/>
</dbReference>
<dbReference type="Proteomes" id="UP000623509">
    <property type="component" value="Unassembled WGS sequence"/>
</dbReference>
<dbReference type="OrthoDB" id="8594189at2"/>
<evidence type="ECO:0000313" key="6">
    <source>
        <dbReference type="Proteomes" id="UP000623509"/>
    </source>
</evidence>
<evidence type="ECO:0000313" key="3">
    <source>
        <dbReference type="EMBL" id="KAF7600704.1"/>
    </source>
</evidence>
<dbReference type="PANTHER" id="PTHR33164:SF43">
    <property type="entry name" value="HTH-TYPE TRANSCRIPTIONAL REPRESSOR YETL"/>
    <property type="match status" value="1"/>
</dbReference>
<proteinExistence type="predicted"/>
<dbReference type="Gene3D" id="1.10.10.10">
    <property type="entry name" value="Winged helix-like DNA-binding domain superfamily/Winged helix DNA-binding domain"/>
    <property type="match status" value="1"/>
</dbReference>
<dbReference type="EMBL" id="NMRN01000067">
    <property type="protein sequence ID" value="PAS91674.1"/>
    <property type="molecule type" value="Genomic_DNA"/>
</dbReference>
<gene>
    <name evidence="3" type="ORF">BGI27_00920</name>
    <name evidence="4" type="ORF">CGU29_15175</name>
</gene>
<dbReference type="RefSeq" id="WP_095523052.1">
    <property type="nucleotide sequence ID" value="NZ_MDUX01000002.1"/>
</dbReference>
<dbReference type="PANTHER" id="PTHR33164">
    <property type="entry name" value="TRANSCRIPTIONAL REGULATOR, MARR FAMILY"/>
    <property type="match status" value="1"/>
</dbReference>
<protein>
    <submittedName>
        <fullName evidence="4">MarR family transcriptional regulator</fullName>
    </submittedName>
</protein>
<dbReference type="PROSITE" id="PS50995">
    <property type="entry name" value="HTH_MARR_2"/>
    <property type="match status" value="1"/>
</dbReference>
<organism evidence="4 5">
    <name type="scientific">Candidatus Dactylopiibacterium carminicum</name>
    <dbReference type="NCBI Taxonomy" id="857335"/>
    <lineage>
        <taxon>Bacteria</taxon>
        <taxon>Pseudomonadati</taxon>
        <taxon>Pseudomonadota</taxon>
        <taxon>Betaproteobacteria</taxon>
        <taxon>Rhodocyclales</taxon>
        <taxon>Rhodocyclaceae</taxon>
        <taxon>Candidatus Dactylopiibacterium</taxon>
    </lineage>
</organism>
<reference evidence="3 6" key="1">
    <citation type="submission" date="2016-08" db="EMBL/GenBank/DDBJ databases">
        <title>Candidatus Dactylopiibacterium carminicum genome sequence.</title>
        <authorList>
            <person name="Ramirez-Puebla S.T."/>
            <person name="Ormeno-Orrillo E."/>
            <person name="Vera-Ponce De Leon A."/>
            <person name="Luis L."/>
            <person name="Sanchez-Flores A."/>
            <person name="Monica R."/>
            <person name="Martinez-Romero E."/>
        </authorList>
    </citation>
    <scope>NUCLEOTIDE SEQUENCE [LARGE SCALE GENOMIC DNA]</scope>
    <source>
        <strain evidence="3">END1</strain>
    </source>
</reference>
<evidence type="ECO:0000313" key="5">
    <source>
        <dbReference type="Proteomes" id="UP000216107"/>
    </source>
</evidence>
<reference evidence="4 5" key="2">
    <citation type="submission" date="2017-07" db="EMBL/GenBank/DDBJ databases">
        <title>Candidatus Dactylopiibacterium carminicum, a nitrogen-fixing symbiont of the cochineal insect Dactylopius coccus and Dactylopius opuntiae (Hemiptera: Coccoidea: Dactylopiidae).</title>
        <authorList>
            <person name="Vera A."/>
        </authorList>
    </citation>
    <scope>NUCLEOTIDE SEQUENCE [LARGE SCALE GENOMIC DNA]</scope>
    <source>
        <strain evidence="4 5">NFDCM</strain>
    </source>
</reference>
<name>A0A272ENH9_9RHOO</name>
<sequence length="157" mass="18122">MLTKQHYEALSEFRYQLRRFLHFSETAAKQEGITPLQYLLLLHVRGFPGRDWATVGELAERLQMHHHGAVALLTRCEELDLVERRKSEADRRRVEIHLKPAGEQHLQRLAALHEAELRSLQETFRVARITAFNDEDRESAAPGPASPAPRRGRRQAS</sequence>
<feature type="region of interest" description="Disordered" evidence="1">
    <location>
        <begin position="132"/>
        <end position="157"/>
    </location>
</feature>
<dbReference type="InterPro" id="IPR036388">
    <property type="entry name" value="WH-like_DNA-bd_sf"/>
</dbReference>